<feature type="transmembrane region" description="Helical" evidence="4">
    <location>
        <begin position="164"/>
        <end position="183"/>
    </location>
</feature>
<comment type="caution">
    <text evidence="5">The sequence shown here is derived from an EMBL/GenBank/DDBJ whole genome shotgun (WGS) entry which is preliminary data.</text>
</comment>
<feature type="compositionally biased region" description="Low complexity" evidence="3">
    <location>
        <begin position="337"/>
        <end position="348"/>
    </location>
</feature>
<evidence type="ECO:0000313" key="5">
    <source>
        <dbReference type="EMBL" id="MFD2797889.1"/>
    </source>
</evidence>
<comment type="subcellular location">
    <subcellularLocation>
        <location evidence="1">Membrane</location>
    </subcellularLocation>
</comment>
<keyword evidence="4" id="KW-0812">Transmembrane</keyword>
<feature type="compositionally biased region" description="Low complexity" evidence="3">
    <location>
        <begin position="71"/>
        <end position="112"/>
    </location>
</feature>
<feature type="compositionally biased region" description="Low complexity" evidence="3">
    <location>
        <begin position="41"/>
        <end position="62"/>
    </location>
</feature>
<reference evidence="6" key="1">
    <citation type="journal article" date="2019" name="Int. J. Syst. Evol. Microbiol.">
        <title>The Global Catalogue of Microorganisms (GCM) 10K type strain sequencing project: providing services to taxonomists for standard genome sequencing and annotation.</title>
        <authorList>
            <consortium name="The Broad Institute Genomics Platform"/>
            <consortium name="The Broad Institute Genome Sequencing Center for Infectious Disease"/>
            <person name="Wu L."/>
            <person name="Ma J."/>
        </authorList>
    </citation>
    <scope>NUCLEOTIDE SEQUENCE [LARGE SCALE GENOMIC DNA]</scope>
    <source>
        <strain evidence="6">IBRC-M 10906</strain>
    </source>
</reference>
<keyword evidence="2 4" id="KW-0472">Membrane</keyword>
<evidence type="ECO:0000313" key="6">
    <source>
        <dbReference type="Proteomes" id="UP001597478"/>
    </source>
</evidence>
<keyword evidence="4" id="KW-1133">Transmembrane helix</keyword>
<dbReference type="PANTHER" id="PTHR37042:SF4">
    <property type="entry name" value="OUTER MEMBRANE PROTEIN RV1973"/>
    <property type="match status" value="1"/>
</dbReference>
<feature type="region of interest" description="Disordered" evidence="3">
    <location>
        <begin position="320"/>
        <end position="348"/>
    </location>
</feature>
<evidence type="ECO:0000256" key="4">
    <source>
        <dbReference type="SAM" id="Phobius"/>
    </source>
</evidence>
<evidence type="ECO:0008006" key="7">
    <source>
        <dbReference type="Google" id="ProtNLM"/>
    </source>
</evidence>
<dbReference type="PANTHER" id="PTHR37042">
    <property type="entry name" value="OUTER MEMBRANE PROTEIN RV1973"/>
    <property type="match status" value="1"/>
</dbReference>
<evidence type="ECO:0000256" key="3">
    <source>
        <dbReference type="SAM" id="MobiDB-lite"/>
    </source>
</evidence>
<evidence type="ECO:0000256" key="2">
    <source>
        <dbReference type="ARBA" id="ARBA00023136"/>
    </source>
</evidence>
<dbReference type="RefSeq" id="WP_377387234.1">
    <property type="nucleotide sequence ID" value="NZ_JBHSAN010000008.1"/>
</dbReference>
<feature type="region of interest" description="Disordered" evidence="3">
    <location>
        <begin position="1"/>
        <end position="156"/>
    </location>
</feature>
<dbReference type="EMBL" id="JBHUOF010000001">
    <property type="protein sequence ID" value="MFD2797889.1"/>
    <property type="molecule type" value="Genomic_DNA"/>
</dbReference>
<proteinExistence type="predicted"/>
<evidence type="ECO:0000256" key="1">
    <source>
        <dbReference type="ARBA" id="ARBA00004370"/>
    </source>
</evidence>
<feature type="compositionally biased region" description="Low complexity" evidence="3">
    <location>
        <begin position="139"/>
        <end position="148"/>
    </location>
</feature>
<keyword evidence="6" id="KW-1185">Reference proteome</keyword>
<feature type="compositionally biased region" description="Basic and acidic residues" evidence="3">
    <location>
        <begin position="31"/>
        <end position="40"/>
    </location>
</feature>
<sequence length="348" mass="36587">MSPSRRLPRPPQPAGRPRVAGLRRPGPTPRPRPERARSADPAETGATAEGTESTESTESTETVDARESTEAPEPVEVAESPESTEPVQTPGDAEAAETAADADTADTVTAPARPAPRRKFRDTGRAKPVSEDDVRAAESEPAAEADGAGPDDERSRSRAGYGRVAALLAVGVLLAGLAVFFQVKHSEVSAQTENTALIDVAGTSEVKEAMSSAAESLFSIDYNDIGKTERAAADLLVNDEVKQKYDALMGEVKRLAPEQKIVVTVQATRSAVVTLDDDRAKVMVFIDQTATRASDNRSSAGGAALWFTTERRDGAWKVTDMDTYASAQPTPTPAPAPSGQAPAPQNGG</sequence>
<feature type="compositionally biased region" description="Basic and acidic residues" evidence="3">
    <location>
        <begin position="121"/>
        <end position="138"/>
    </location>
</feature>
<name>A0ABW5W1T1_9PSEU</name>
<gene>
    <name evidence="5" type="ORF">ACFS2C_00580</name>
</gene>
<organism evidence="5 6">
    <name type="scientific">Prauserella oleivorans</name>
    <dbReference type="NCBI Taxonomy" id="1478153"/>
    <lineage>
        <taxon>Bacteria</taxon>
        <taxon>Bacillati</taxon>
        <taxon>Actinomycetota</taxon>
        <taxon>Actinomycetes</taxon>
        <taxon>Pseudonocardiales</taxon>
        <taxon>Pseudonocardiaceae</taxon>
        <taxon>Prauserella</taxon>
    </lineage>
</organism>
<dbReference type="Proteomes" id="UP001597478">
    <property type="component" value="Unassembled WGS sequence"/>
</dbReference>
<accession>A0ABW5W1T1</accession>
<protein>
    <recommendedName>
        <fullName evidence="7">Mce-associated membrane protein</fullName>
    </recommendedName>
</protein>